<evidence type="ECO:0000256" key="1">
    <source>
        <dbReference type="ARBA" id="ARBA00000085"/>
    </source>
</evidence>
<evidence type="ECO:0000259" key="16">
    <source>
        <dbReference type="PROSITE" id="PS50112"/>
    </source>
</evidence>
<dbReference type="Pfam" id="PF08447">
    <property type="entry name" value="PAS_3"/>
    <property type="match status" value="2"/>
</dbReference>
<dbReference type="InterPro" id="IPR035965">
    <property type="entry name" value="PAS-like_dom_sf"/>
</dbReference>
<dbReference type="Gene3D" id="1.10.287.130">
    <property type="match status" value="1"/>
</dbReference>
<accession>A0A6L8LNZ4</accession>
<keyword evidence="13 14" id="KW-0472">Membrane</keyword>
<dbReference type="EMBL" id="WWEN01000010">
    <property type="protein sequence ID" value="MYM57313.1"/>
    <property type="molecule type" value="Genomic_DNA"/>
</dbReference>
<evidence type="ECO:0000256" key="2">
    <source>
        <dbReference type="ARBA" id="ARBA00004429"/>
    </source>
</evidence>
<dbReference type="GO" id="GO:0000166">
    <property type="term" value="F:nucleotide binding"/>
    <property type="evidence" value="ECO:0007669"/>
    <property type="project" value="UniProtKB-KW"/>
</dbReference>
<evidence type="ECO:0000256" key="4">
    <source>
        <dbReference type="ARBA" id="ARBA00022475"/>
    </source>
</evidence>
<sequence>MTDAQFRRGLFVITALALILPPSIGTVVIVFVGVFPFPEILHVFYSWNGLHILLSSGLAFWLISRYAKFIISNANSVISKRAVWLLKATPWLLFALLSLYFTGGMLTANLSLQAMGYAQFEAADHAFSLFAAIPPLMIVAMPLIFVLTDHLGRYLAPRGVRSVVAPMWLRLTVLGLFTPVMIDTLLIAYYYDRTGFFQMETFALWLVLILIAGIGTYMAWHSFRQSLNPVHAYLGAAGEQEETSFNVGLLVPETLDEIGEMISRWRGLVQRKQAAETEFRESERRLQNAMSIAKIGYYVWDFEQGRNVYVTDEFAALHGMTVDEYLSEATTEEEDIALIHPDDREKYIKAMSQRLQTREPIFVEYRIVGKDGVTRHVRETETAPEWREDVPTQMEGILQDISDFKGIEQELRENEERLLNAQRIARMGDFRWDLATNIVHRSEGIYRVFGRTRDQLRSNHDAFLEITHPDDRAFVTEAMQAAIRGKPYSFDFRILLPSGDIRYIHEEGELECDDAGRPIAVSGTAQDITERRLVENEVRRLNETLESRVERRTRELEKEKERTEDYLNIAAELILAHDENGNVTLINDSGCKMLGYRREELMGRDWFDICVPADVREAVREEVRLDVLKIKDQGTSAKVTHLNPVQTKSGDRLMISWHDAPIVQDGRVVGVLSSGEDVTERLATEEALRRSEREARLISDSLPVGLTYNSKDLIYRNVNPTYAAWFGKTPEDIEGSHVRDVIDPKGLPFIMEQLDKVLAGHTNEFQRTVSTVDGPREFSTTQVPYITDNGEVEGFISIVMDVTERLEAERSLRRSEREARLVADTLPVGLTYFSNDLTYRRVNPTYASWFGKTPDEMKGHHVRDVIGEQAMNELSDLFQAVLRGETVEYERTVQSREGPKMLDVTMVPYTRENGEIDGFVTVVLDMTERKRAEAHMRHAQKMESLGNLAGGVAHNLNNLLVPIVGLSQMSADDLPPDSAQREVLERIHGASERARDIVARILAFSRQEKPSFEKFELKCLVKDALALARSSLPPNIALSVDMAEGDLPVDADRVQVESLFLNIFNNAAAAIGAAAGGRIEIRLGQEKLGPRRCQLIDPELQEGRYAALVIKDNGSGMDEHTLAHIFDPFFTTKDVGEGTGLGLSMAHGIIREHEGAITVDSKPGRGTLFTIYLPLSDA</sequence>
<feature type="domain" description="PAS" evidence="16">
    <location>
        <begin position="282"/>
        <end position="358"/>
    </location>
</feature>
<dbReference type="InterPro" id="IPR036890">
    <property type="entry name" value="HATPase_C_sf"/>
</dbReference>
<feature type="domain" description="PAS" evidence="16">
    <location>
        <begin position="414"/>
        <end position="486"/>
    </location>
</feature>
<dbReference type="InterPro" id="IPR013656">
    <property type="entry name" value="PAS_4"/>
</dbReference>
<dbReference type="PROSITE" id="PS50112">
    <property type="entry name" value="PAS"/>
    <property type="match status" value="5"/>
</dbReference>
<keyword evidence="9" id="KW-0677">Repeat</keyword>
<keyword evidence="19" id="KW-1185">Reference proteome</keyword>
<keyword evidence="12 14" id="KW-1133">Transmembrane helix</keyword>
<dbReference type="Pfam" id="PF08448">
    <property type="entry name" value="PAS_4"/>
    <property type="match status" value="2"/>
</dbReference>
<evidence type="ECO:0000313" key="19">
    <source>
        <dbReference type="Proteomes" id="UP000479043"/>
    </source>
</evidence>
<dbReference type="InterPro" id="IPR004358">
    <property type="entry name" value="Sig_transdc_His_kin-like_C"/>
</dbReference>
<dbReference type="CDD" id="cd00082">
    <property type="entry name" value="HisKA"/>
    <property type="match status" value="1"/>
</dbReference>
<comment type="catalytic activity">
    <reaction evidence="1">
        <text>ATP + protein L-histidine = ADP + protein N-phospho-L-histidine.</text>
        <dbReference type="EC" id="2.7.13.3"/>
    </reaction>
</comment>
<dbReference type="PRINTS" id="PR00344">
    <property type="entry name" value="BCTRLSENSOR"/>
</dbReference>
<dbReference type="FunFam" id="2.10.70.100:FF:000001">
    <property type="entry name" value="Sensory transduction histidine kinase"/>
    <property type="match status" value="1"/>
</dbReference>
<dbReference type="NCBIfam" id="TIGR00229">
    <property type="entry name" value="sensory_box"/>
    <property type="match status" value="5"/>
</dbReference>
<keyword evidence="10" id="KW-0547">Nucleotide-binding</keyword>
<dbReference type="Gene3D" id="2.10.70.100">
    <property type="match status" value="1"/>
</dbReference>
<proteinExistence type="predicted"/>
<dbReference type="InterPro" id="IPR005467">
    <property type="entry name" value="His_kinase_dom"/>
</dbReference>
<reference evidence="18 19" key="1">
    <citation type="submission" date="2020-01" db="EMBL/GenBank/DDBJ databases">
        <authorList>
            <person name="Chen S."/>
        </authorList>
    </citation>
    <scope>NUCLEOTIDE SEQUENCE [LARGE SCALE GENOMIC DNA]</scope>
    <source>
        <strain evidence="18 19">GS-10</strain>
    </source>
</reference>
<dbReference type="PROSITE" id="PS50113">
    <property type="entry name" value="PAC"/>
    <property type="match status" value="4"/>
</dbReference>
<feature type="transmembrane region" description="Helical" evidence="14">
    <location>
        <begin position="12"/>
        <end position="37"/>
    </location>
</feature>
<feature type="domain" description="PAS" evidence="16">
    <location>
        <begin position="691"/>
        <end position="761"/>
    </location>
</feature>
<protein>
    <recommendedName>
        <fullName evidence="3">histidine kinase</fullName>
        <ecNumber evidence="3">2.7.13.3</ecNumber>
    </recommendedName>
</protein>
<dbReference type="EC" id="2.7.13.3" evidence="3"/>
<feature type="domain" description="Histidine kinase" evidence="15">
    <location>
        <begin position="951"/>
        <end position="1177"/>
    </location>
</feature>
<dbReference type="AlphaFoldDB" id="A0A6L8LNZ4"/>
<dbReference type="SMART" id="SM00388">
    <property type="entry name" value="HisKA"/>
    <property type="match status" value="1"/>
</dbReference>
<feature type="transmembrane region" description="Helical" evidence="14">
    <location>
        <begin position="43"/>
        <end position="63"/>
    </location>
</feature>
<evidence type="ECO:0000256" key="10">
    <source>
        <dbReference type="ARBA" id="ARBA00022741"/>
    </source>
</evidence>
<feature type="transmembrane region" description="Helical" evidence="14">
    <location>
        <begin position="126"/>
        <end position="147"/>
    </location>
</feature>
<dbReference type="CDD" id="cd00130">
    <property type="entry name" value="PAS"/>
    <property type="match status" value="5"/>
</dbReference>
<dbReference type="Pfam" id="PF13426">
    <property type="entry name" value="PAS_9"/>
    <property type="match status" value="1"/>
</dbReference>
<dbReference type="PROSITE" id="PS50109">
    <property type="entry name" value="HIS_KIN"/>
    <property type="match status" value="1"/>
</dbReference>
<evidence type="ECO:0000256" key="5">
    <source>
        <dbReference type="ARBA" id="ARBA00022519"/>
    </source>
</evidence>
<feature type="domain" description="PAC" evidence="17">
    <location>
        <begin position="763"/>
        <end position="814"/>
    </location>
</feature>
<keyword evidence="7" id="KW-0808">Transferase</keyword>
<dbReference type="RefSeq" id="WP_160975217.1">
    <property type="nucleotide sequence ID" value="NZ_WWEN01000010.1"/>
</dbReference>
<dbReference type="Pfam" id="PF00512">
    <property type="entry name" value="HisKA"/>
    <property type="match status" value="1"/>
</dbReference>
<evidence type="ECO:0000256" key="6">
    <source>
        <dbReference type="ARBA" id="ARBA00022553"/>
    </source>
</evidence>
<dbReference type="InterPro" id="IPR052162">
    <property type="entry name" value="Sensor_kinase/Photoreceptor"/>
</dbReference>
<dbReference type="SUPFAM" id="SSF47384">
    <property type="entry name" value="Homodimeric domain of signal transducing histidine kinase"/>
    <property type="match status" value="1"/>
</dbReference>
<keyword evidence="5" id="KW-0997">Cell inner membrane</keyword>
<dbReference type="GO" id="GO:0005886">
    <property type="term" value="C:plasma membrane"/>
    <property type="evidence" value="ECO:0007669"/>
    <property type="project" value="UniProtKB-SubCell"/>
</dbReference>
<feature type="domain" description="PAC" evidence="17">
    <location>
        <begin position="887"/>
        <end position="938"/>
    </location>
</feature>
<evidence type="ECO:0000256" key="11">
    <source>
        <dbReference type="ARBA" id="ARBA00022777"/>
    </source>
</evidence>
<evidence type="ECO:0000259" key="17">
    <source>
        <dbReference type="PROSITE" id="PS50113"/>
    </source>
</evidence>
<dbReference type="PANTHER" id="PTHR43304:SF1">
    <property type="entry name" value="PAC DOMAIN-CONTAINING PROTEIN"/>
    <property type="match status" value="1"/>
</dbReference>
<dbReference type="InterPro" id="IPR000014">
    <property type="entry name" value="PAS"/>
</dbReference>
<gene>
    <name evidence="18" type="ORF">GR167_18490</name>
</gene>
<keyword evidence="8 14" id="KW-0812">Transmembrane</keyword>
<name>A0A6L8LNZ4_9RHOB</name>
<feature type="domain" description="PAC" evidence="17">
    <location>
        <begin position="361"/>
        <end position="413"/>
    </location>
</feature>
<dbReference type="Gene3D" id="3.30.450.20">
    <property type="entry name" value="PAS domain"/>
    <property type="match status" value="5"/>
</dbReference>
<dbReference type="SUPFAM" id="SSF55874">
    <property type="entry name" value="ATPase domain of HSP90 chaperone/DNA topoisomerase II/histidine kinase"/>
    <property type="match status" value="1"/>
</dbReference>
<dbReference type="InterPro" id="IPR036097">
    <property type="entry name" value="HisK_dim/P_sf"/>
</dbReference>
<feature type="domain" description="PAS" evidence="16">
    <location>
        <begin position="815"/>
        <end position="885"/>
    </location>
</feature>
<dbReference type="InterPro" id="IPR003661">
    <property type="entry name" value="HisK_dim/P_dom"/>
</dbReference>
<evidence type="ECO:0000313" key="18">
    <source>
        <dbReference type="EMBL" id="MYM57313.1"/>
    </source>
</evidence>
<keyword evidence="11" id="KW-0418">Kinase</keyword>
<evidence type="ECO:0000256" key="8">
    <source>
        <dbReference type="ARBA" id="ARBA00022692"/>
    </source>
</evidence>
<evidence type="ECO:0000256" key="14">
    <source>
        <dbReference type="SAM" id="Phobius"/>
    </source>
</evidence>
<dbReference type="InterPro" id="IPR000700">
    <property type="entry name" value="PAS-assoc_C"/>
</dbReference>
<feature type="domain" description="PAS" evidence="16">
    <location>
        <begin position="559"/>
        <end position="614"/>
    </location>
</feature>
<evidence type="ECO:0000256" key="9">
    <source>
        <dbReference type="ARBA" id="ARBA00022737"/>
    </source>
</evidence>
<comment type="subcellular location">
    <subcellularLocation>
        <location evidence="2">Cell inner membrane</location>
        <topology evidence="2">Multi-pass membrane protein</topology>
    </subcellularLocation>
</comment>
<dbReference type="Pfam" id="PF02518">
    <property type="entry name" value="HATPase_c"/>
    <property type="match status" value="1"/>
</dbReference>
<dbReference type="GO" id="GO:0000155">
    <property type="term" value="F:phosphorelay sensor kinase activity"/>
    <property type="evidence" value="ECO:0007669"/>
    <property type="project" value="InterPro"/>
</dbReference>
<evidence type="ECO:0000256" key="3">
    <source>
        <dbReference type="ARBA" id="ARBA00012438"/>
    </source>
</evidence>
<evidence type="ECO:0000256" key="13">
    <source>
        <dbReference type="ARBA" id="ARBA00023136"/>
    </source>
</evidence>
<keyword evidence="6" id="KW-0597">Phosphoprotein</keyword>
<evidence type="ECO:0000256" key="7">
    <source>
        <dbReference type="ARBA" id="ARBA00022679"/>
    </source>
</evidence>
<dbReference type="InterPro" id="IPR013655">
    <property type="entry name" value="PAS_fold_3"/>
</dbReference>
<dbReference type="Proteomes" id="UP000479043">
    <property type="component" value="Unassembled WGS sequence"/>
</dbReference>
<feature type="transmembrane region" description="Helical" evidence="14">
    <location>
        <begin position="168"/>
        <end position="190"/>
    </location>
</feature>
<feature type="domain" description="PAC" evidence="17">
    <location>
        <begin position="488"/>
        <end position="540"/>
    </location>
</feature>
<evidence type="ECO:0000259" key="15">
    <source>
        <dbReference type="PROSITE" id="PS50109"/>
    </source>
</evidence>
<dbReference type="SMART" id="SM00086">
    <property type="entry name" value="PAC"/>
    <property type="match status" value="5"/>
</dbReference>
<dbReference type="SMART" id="SM00091">
    <property type="entry name" value="PAS"/>
    <property type="match status" value="5"/>
</dbReference>
<feature type="transmembrane region" description="Helical" evidence="14">
    <location>
        <begin position="202"/>
        <end position="220"/>
    </location>
</feature>
<dbReference type="SUPFAM" id="SSF55785">
    <property type="entry name" value="PYP-like sensor domain (PAS domain)"/>
    <property type="match status" value="5"/>
</dbReference>
<evidence type="ECO:0000256" key="12">
    <source>
        <dbReference type="ARBA" id="ARBA00022989"/>
    </source>
</evidence>
<comment type="caution">
    <text evidence="18">The sequence shown here is derived from an EMBL/GenBank/DDBJ whole genome shotgun (WGS) entry which is preliminary data.</text>
</comment>
<dbReference type="InterPro" id="IPR003594">
    <property type="entry name" value="HATPase_dom"/>
</dbReference>
<feature type="transmembrane region" description="Helical" evidence="14">
    <location>
        <begin position="84"/>
        <end position="106"/>
    </location>
</feature>
<dbReference type="Gene3D" id="3.30.565.10">
    <property type="entry name" value="Histidine kinase-like ATPase, C-terminal domain"/>
    <property type="match status" value="1"/>
</dbReference>
<dbReference type="InterPro" id="IPR001610">
    <property type="entry name" value="PAC"/>
</dbReference>
<organism evidence="18 19">
    <name type="scientific">Thalassovita mangrovi</name>
    <dbReference type="NCBI Taxonomy" id="2692236"/>
    <lineage>
        <taxon>Bacteria</taxon>
        <taxon>Pseudomonadati</taxon>
        <taxon>Pseudomonadota</taxon>
        <taxon>Alphaproteobacteria</taxon>
        <taxon>Rhodobacterales</taxon>
        <taxon>Roseobacteraceae</taxon>
        <taxon>Thalassovita</taxon>
    </lineage>
</organism>
<dbReference type="PANTHER" id="PTHR43304">
    <property type="entry name" value="PHYTOCHROME-LIKE PROTEIN CPH1"/>
    <property type="match status" value="1"/>
</dbReference>
<keyword evidence="4" id="KW-1003">Cell membrane</keyword>
<dbReference type="SMART" id="SM00387">
    <property type="entry name" value="HATPase_c"/>
    <property type="match status" value="1"/>
</dbReference>